<feature type="compositionally biased region" description="Polar residues" evidence="1">
    <location>
        <begin position="112"/>
        <end position="135"/>
    </location>
</feature>
<accession>A0A8J6LDN0</accession>
<evidence type="ECO:0000313" key="3">
    <source>
        <dbReference type="Proteomes" id="UP000719412"/>
    </source>
</evidence>
<evidence type="ECO:0000256" key="1">
    <source>
        <dbReference type="SAM" id="MobiDB-lite"/>
    </source>
</evidence>
<sequence>MGTVPRAAQSFNRSIIVFNLESFMAIVTGSEPKEPIRVNGTLKDRPVIRRPIRCQDGIDCEGPIRFHALGRTAPKATGILVPQLQRPGEEPPPSPTRFTDPGEEPAEDQPSMVLTRSQSSEEVEPNISSGASSMAPNKDQPEVSSAQVQSAMLEALQRTSHSLEEALERLSTRSSSPPSAAPPVVLKLEDYLPTFSGDPDEDPDYFIQRLEEYFAEPANAHLSEEVKVRVVHKQLRGPVFKRYKAFASRDREFHAVKDRPCGKVRRL</sequence>
<dbReference type="Proteomes" id="UP000719412">
    <property type="component" value="Unassembled WGS sequence"/>
</dbReference>
<gene>
    <name evidence="2" type="ORF">GEV33_006334</name>
</gene>
<keyword evidence="3" id="KW-1185">Reference proteome</keyword>
<organism evidence="2 3">
    <name type="scientific">Tenebrio molitor</name>
    <name type="common">Yellow mealworm beetle</name>
    <dbReference type="NCBI Taxonomy" id="7067"/>
    <lineage>
        <taxon>Eukaryota</taxon>
        <taxon>Metazoa</taxon>
        <taxon>Ecdysozoa</taxon>
        <taxon>Arthropoda</taxon>
        <taxon>Hexapoda</taxon>
        <taxon>Insecta</taxon>
        <taxon>Pterygota</taxon>
        <taxon>Neoptera</taxon>
        <taxon>Endopterygota</taxon>
        <taxon>Coleoptera</taxon>
        <taxon>Polyphaga</taxon>
        <taxon>Cucujiformia</taxon>
        <taxon>Tenebrionidae</taxon>
        <taxon>Tenebrio</taxon>
    </lineage>
</organism>
<proteinExistence type="predicted"/>
<dbReference type="EMBL" id="JABDTM020021518">
    <property type="protein sequence ID" value="KAH0816457.1"/>
    <property type="molecule type" value="Genomic_DNA"/>
</dbReference>
<protein>
    <submittedName>
        <fullName evidence="2">Uncharacterized protein</fullName>
    </submittedName>
</protein>
<comment type="caution">
    <text evidence="2">The sequence shown here is derived from an EMBL/GenBank/DDBJ whole genome shotgun (WGS) entry which is preliminary data.</text>
</comment>
<name>A0A8J6LDN0_TENMO</name>
<reference evidence="2" key="1">
    <citation type="journal article" date="2020" name="J Insects Food Feed">
        <title>The yellow mealworm (Tenebrio molitor) genome: a resource for the emerging insects as food and feed industry.</title>
        <authorList>
            <person name="Eriksson T."/>
            <person name="Andere A."/>
            <person name="Kelstrup H."/>
            <person name="Emery V."/>
            <person name="Picard C."/>
        </authorList>
    </citation>
    <scope>NUCLEOTIDE SEQUENCE</scope>
    <source>
        <strain evidence="2">Stoneville</strain>
        <tissue evidence="2">Whole head</tissue>
    </source>
</reference>
<reference evidence="2" key="2">
    <citation type="submission" date="2021-08" db="EMBL/GenBank/DDBJ databases">
        <authorList>
            <person name="Eriksson T."/>
        </authorList>
    </citation>
    <scope>NUCLEOTIDE SEQUENCE</scope>
    <source>
        <strain evidence="2">Stoneville</strain>
        <tissue evidence="2">Whole head</tissue>
    </source>
</reference>
<evidence type="ECO:0000313" key="2">
    <source>
        <dbReference type="EMBL" id="KAH0816457.1"/>
    </source>
</evidence>
<dbReference type="AlphaFoldDB" id="A0A8J6LDN0"/>
<feature type="region of interest" description="Disordered" evidence="1">
    <location>
        <begin position="76"/>
        <end position="149"/>
    </location>
</feature>